<dbReference type="PANTHER" id="PTHR45947:SF13">
    <property type="entry name" value="TRANSFERASE"/>
    <property type="match status" value="1"/>
</dbReference>
<dbReference type="Gene3D" id="3.40.50.2000">
    <property type="entry name" value="Glycogen Phosphorylase B"/>
    <property type="match status" value="2"/>
</dbReference>
<reference evidence="3 4" key="1">
    <citation type="submission" date="2018-05" db="EMBL/GenBank/DDBJ databases">
        <title>Coraliomargarita sinensis sp. nov., isolated from a marine solar saltern.</title>
        <authorList>
            <person name="Zhou L.Y."/>
        </authorList>
    </citation>
    <scope>NUCLEOTIDE SEQUENCE [LARGE SCALE GENOMIC DNA]</scope>
    <source>
        <strain evidence="3 4">WN38</strain>
    </source>
</reference>
<protein>
    <submittedName>
        <fullName evidence="3">Transferase</fullName>
    </submittedName>
</protein>
<sequence>MKILRVIHSVQAKSGGPVEGLKQAAKVMSELGVELEIACLDAPEAIEQELEEFIWPLHALGPGKLGNYAYTSKMKAWLEHNVPRFDAVIIHGNWQYHGLAASRSCRRHKVPYFIYPHGMLDPWFNETYPLKKVKKRLYWNIGEHPVLHHAKAVLFTCQEECLRARRCFAPYHVNEKVIGYGTNTPEYDIDSLQASRPHEAPYFLFMSRIQEKKGLDLLVEAYCKLRKELPDLPDLVIAGPEQQPEYAENLKTNYPQNRIHWLSEVRGLDKWKLLANAEALVLPSHQENFGIVVAEALATGTPALISDKVNIHTEVAQYGAGFVEPDDLSGTTRLLKRWHALSSSEKDRMATAAKSLFNKHFDIRQASEDLIQYIQESIQSDERAPAR</sequence>
<gene>
    <name evidence="3" type="ORF">DDZ13_06675</name>
</gene>
<dbReference type="Pfam" id="PF13579">
    <property type="entry name" value="Glyco_trans_4_4"/>
    <property type="match status" value="1"/>
</dbReference>
<dbReference type="EMBL" id="QHJQ01000004">
    <property type="protein sequence ID" value="PXA04219.1"/>
    <property type="molecule type" value="Genomic_DNA"/>
</dbReference>
<keyword evidence="4" id="KW-1185">Reference proteome</keyword>
<name>A0A317ZK80_9BACT</name>
<evidence type="ECO:0000259" key="2">
    <source>
        <dbReference type="Pfam" id="PF13579"/>
    </source>
</evidence>
<evidence type="ECO:0000313" key="3">
    <source>
        <dbReference type="EMBL" id="PXA04219.1"/>
    </source>
</evidence>
<dbReference type="GO" id="GO:0016757">
    <property type="term" value="F:glycosyltransferase activity"/>
    <property type="evidence" value="ECO:0007669"/>
    <property type="project" value="InterPro"/>
</dbReference>
<evidence type="ECO:0000259" key="1">
    <source>
        <dbReference type="Pfam" id="PF00534"/>
    </source>
</evidence>
<dbReference type="PANTHER" id="PTHR45947">
    <property type="entry name" value="SULFOQUINOVOSYL TRANSFERASE SQD2"/>
    <property type="match status" value="1"/>
</dbReference>
<proteinExistence type="predicted"/>
<dbReference type="RefSeq" id="WP_110130674.1">
    <property type="nucleotide sequence ID" value="NZ_QHJQ01000004.1"/>
</dbReference>
<feature type="domain" description="Glycosyltransferase subfamily 4-like N-terminal" evidence="2">
    <location>
        <begin position="15"/>
        <end position="169"/>
    </location>
</feature>
<dbReference type="AlphaFoldDB" id="A0A317ZK80"/>
<feature type="domain" description="Glycosyl transferase family 1" evidence="1">
    <location>
        <begin position="196"/>
        <end position="326"/>
    </location>
</feature>
<evidence type="ECO:0000313" key="4">
    <source>
        <dbReference type="Proteomes" id="UP000247099"/>
    </source>
</evidence>
<dbReference type="InterPro" id="IPR001296">
    <property type="entry name" value="Glyco_trans_1"/>
</dbReference>
<accession>A0A317ZK80</accession>
<keyword evidence="3" id="KW-0808">Transferase</keyword>
<dbReference type="Proteomes" id="UP000247099">
    <property type="component" value="Unassembled WGS sequence"/>
</dbReference>
<dbReference type="OrthoDB" id="9795068at2"/>
<organism evidence="3 4">
    <name type="scientific">Coraliomargarita sinensis</name>
    <dbReference type="NCBI Taxonomy" id="2174842"/>
    <lineage>
        <taxon>Bacteria</taxon>
        <taxon>Pseudomonadati</taxon>
        <taxon>Verrucomicrobiota</taxon>
        <taxon>Opitutia</taxon>
        <taxon>Puniceicoccales</taxon>
        <taxon>Coraliomargaritaceae</taxon>
        <taxon>Coraliomargarita</taxon>
    </lineage>
</organism>
<dbReference type="InterPro" id="IPR028098">
    <property type="entry name" value="Glyco_trans_4-like_N"/>
</dbReference>
<comment type="caution">
    <text evidence="3">The sequence shown here is derived from an EMBL/GenBank/DDBJ whole genome shotgun (WGS) entry which is preliminary data.</text>
</comment>
<dbReference type="Pfam" id="PF00534">
    <property type="entry name" value="Glycos_transf_1"/>
    <property type="match status" value="1"/>
</dbReference>
<dbReference type="SUPFAM" id="SSF53756">
    <property type="entry name" value="UDP-Glycosyltransferase/glycogen phosphorylase"/>
    <property type="match status" value="1"/>
</dbReference>
<dbReference type="InParanoid" id="A0A317ZK80"/>
<dbReference type="InterPro" id="IPR050194">
    <property type="entry name" value="Glycosyltransferase_grp1"/>
</dbReference>